<comment type="caution">
    <text evidence="1">The sequence shown here is derived from an EMBL/GenBank/DDBJ whole genome shotgun (WGS) entry which is preliminary data.</text>
</comment>
<name>A0A158ENC3_9BURK</name>
<proteinExistence type="predicted"/>
<protein>
    <submittedName>
        <fullName evidence="1">2-methylcitrate dehydratase</fullName>
    </submittedName>
</protein>
<dbReference type="Gene3D" id="1.10.4100.10">
    <property type="entry name" value="2-methylcitrate dehydratase PrpD"/>
    <property type="match status" value="1"/>
</dbReference>
<dbReference type="Proteomes" id="UP000054717">
    <property type="component" value="Unassembled WGS sequence"/>
</dbReference>
<dbReference type="STRING" id="326475.AWB66_00013"/>
<dbReference type="AlphaFoldDB" id="A0A158ENC3"/>
<evidence type="ECO:0000313" key="1">
    <source>
        <dbReference type="EMBL" id="SAL08963.1"/>
    </source>
</evidence>
<accession>A0A158ENC3</accession>
<keyword evidence="2" id="KW-1185">Reference proteome</keyword>
<dbReference type="InterPro" id="IPR042183">
    <property type="entry name" value="MmgE/PrpD_sf_1"/>
</dbReference>
<reference evidence="1" key="1">
    <citation type="submission" date="2016-01" db="EMBL/GenBank/DDBJ databases">
        <authorList>
            <person name="Peeters Charlotte."/>
        </authorList>
    </citation>
    <scope>NUCLEOTIDE SEQUENCE</scope>
    <source>
        <strain evidence="1">LMG 22936</strain>
    </source>
</reference>
<evidence type="ECO:0000313" key="2">
    <source>
        <dbReference type="Proteomes" id="UP000054717"/>
    </source>
</evidence>
<dbReference type="SUPFAM" id="SSF103378">
    <property type="entry name" value="2-methylcitrate dehydratase PrpD"/>
    <property type="match status" value="1"/>
</dbReference>
<dbReference type="InterPro" id="IPR036148">
    <property type="entry name" value="MmgE/PrpD_sf"/>
</dbReference>
<dbReference type="EMBL" id="FCNZ02000001">
    <property type="protein sequence ID" value="SAL08963.1"/>
    <property type="molecule type" value="Genomic_DNA"/>
</dbReference>
<dbReference type="GO" id="GO:0016829">
    <property type="term" value="F:lyase activity"/>
    <property type="evidence" value="ECO:0007669"/>
    <property type="project" value="InterPro"/>
</dbReference>
<gene>
    <name evidence="1" type="ORF">AWB66_00013</name>
</gene>
<organism evidence="1 2">
    <name type="scientific">Caballeronia telluris</name>
    <dbReference type="NCBI Taxonomy" id="326475"/>
    <lineage>
        <taxon>Bacteria</taxon>
        <taxon>Pseudomonadati</taxon>
        <taxon>Pseudomonadota</taxon>
        <taxon>Betaproteobacteria</taxon>
        <taxon>Burkholderiales</taxon>
        <taxon>Burkholderiaceae</taxon>
        <taxon>Caballeronia</taxon>
    </lineage>
</organism>
<sequence>MMTDHPSRTLATFAASIHFDDIPQHVVERTVNLYVDWLGSTLGGKGARPSRLGPNAFCGRWTQAAVRWWL</sequence>